<dbReference type="Pfam" id="PF08665">
    <property type="entry name" value="PglZ"/>
    <property type="match status" value="1"/>
</dbReference>
<sequence length="894" mass="95285">MPPPEIDHRVVKDILAMELPRARGRRLALVHARYAPWAPARFSIQVDDVSRSVEVRDEQSVLGIVDAWHAHRHQDGDGILVVTTGAPDGALGWDLLGHAIGRRTLTVEPDEIVKHRFGARELDPRVRRPWLLDALLAAEPAGGWPRSGVVLTRDAAVRAVLAERVGIDSDALDAGSLLDWSQTRTGPARFTELPADQQDGLRSWLEETVGGVAAVLLALVARGRAEEAMAVGLVASVLDQPQLPAEAALAVGGLLGNLAVRPDQRRDFVAAIEGTLERWAAAAENGGAAGDAARLRLLDVVERADALASGAGLTEQLADNRFLPSSLRARLRAVAAILSAEPDETAIVTAAGALTRLRDHRLARLYPQHCAAAEMAVRLLRWLATPAAPITSVAGGVDEHLRTGGWVERALTAVWAGEPEVDTVVARGYAEVYDAAQARRQREDEEFAAVLASWAAHATAAAPGGALLIEQVLDEIAVPLLAVGPPLVVVVDGMSAAVAVELGQQLVGRPWVEVSREPGRRAAAVATIPSVTRASRASLLTGRLCTADQKGEADGFRAFWQRHRRRAVLVHKARIAGAAGRRLADDLVEALAGDVVVGVVLNTVDDALDHGREGDRTSWRPEDITYLPELLDAARSYGRPVVLVADHGHVLERSAGSDAPTPADGVESARWRTGEPGPGEVALRGPRVLCGDGAVVVPWRSDIRYTKRRSGYHGGASPAEMTAPVLTLLPSADNLPLGWTPLAPEATEPDWWNGRPAEAGVVVAPPPRRPARTPQRPHPQMEGLFDAPEPVPVSIGTRVVDSDVYSAQRRFVRKPPDKAVVAALIDSLLAADGTLSATAVAMRVGRAGRDPAALVATLQRLLNVEGYPVLSMDGSGLVRLDGDLLRLQFGLDER</sequence>
<evidence type="ECO:0000313" key="5">
    <source>
        <dbReference type="Proteomes" id="UP001596302"/>
    </source>
</evidence>
<evidence type="ECO:0000259" key="2">
    <source>
        <dbReference type="Pfam" id="PF25861"/>
    </source>
</evidence>
<dbReference type="InterPro" id="IPR058881">
    <property type="entry name" value="PglZ_2nd"/>
</dbReference>
<keyword evidence="5" id="KW-1185">Reference proteome</keyword>
<evidence type="ECO:0000313" key="4">
    <source>
        <dbReference type="EMBL" id="MFC5993099.1"/>
    </source>
</evidence>
<dbReference type="InterPro" id="IPR047992">
    <property type="entry name" value="BREX_PglZ"/>
</dbReference>
<organism evidence="4 5">
    <name type="scientific">Pseudonocardia hispaniensis</name>
    <dbReference type="NCBI Taxonomy" id="904933"/>
    <lineage>
        <taxon>Bacteria</taxon>
        <taxon>Bacillati</taxon>
        <taxon>Actinomycetota</taxon>
        <taxon>Actinomycetes</taxon>
        <taxon>Pseudonocardiales</taxon>
        <taxon>Pseudonocardiaceae</taxon>
        <taxon>Pseudonocardia</taxon>
    </lineage>
</organism>
<dbReference type="NCBIfam" id="NF033446">
    <property type="entry name" value="BREX_PglZ_2"/>
    <property type="match status" value="1"/>
</dbReference>
<feature type="region of interest" description="Disordered" evidence="1">
    <location>
        <begin position="653"/>
        <end position="679"/>
    </location>
</feature>
<dbReference type="EMBL" id="JBHSQW010000006">
    <property type="protein sequence ID" value="MFC5993099.1"/>
    <property type="molecule type" value="Genomic_DNA"/>
</dbReference>
<dbReference type="Pfam" id="PF25861">
    <property type="entry name" value="PglZ_2nd"/>
    <property type="match status" value="1"/>
</dbReference>
<feature type="domain" description="Alkaline phosphatase-like protein PglZ C-terminal" evidence="3">
    <location>
        <begin position="793"/>
        <end position="890"/>
    </location>
</feature>
<feature type="region of interest" description="Disordered" evidence="1">
    <location>
        <begin position="760"/>
        <end position="788"/>
    </location>
</feature>
<proteinExistence type="predicted"/>
<evidence type="ECO:0000259" key="3">
    <source>
        <dbReference type="Pfam" id="PF25863"/>
    </source>
</evidence>
<dbReference type="RefSeq" id="WP_379582327.1">
    <property type="nucleotide sequence ID" value="NZ_JBHSQW010000006.1"/>
</dbReference>
<dbReference type="InterPro" id="IPR017850">
    <property type="entry name" value="Alkaline_phosphatase_core_sf"/>
</dbReference>
<reference evidence="5" key="1">
    <citation type="journal article" date="2019" name="Int. J. Syst. Evol. Microbiol.">
        <title>The Global Catalogue of Microorganisms (GCM) 10K type strain sequencing project: providing services to taxonomists for standard genome sequencing and annotation.</title>
        <authorList>
            <consortium name="The Broad Institute Genomics Platform"/>
            <consortium name="The Broad Institute Genome Sequencing Center for Infectious Disease"/>
            <person name="Wu L."/>
            <person name="Ma J."/>
        </authorList>
    </citation>
    <scope>NUCLEOTIDE SEQUENCE [LARGE SCALE GENOMIC DNA]</scope>
    <source>
        <strain evidence="5">CCM 8391</strain>
    </source>
</reference>
<dbReference type="Proteomes" id="UP001596302">
    <property type="component" value="Unassembled WGS sequence"/>
</dbReference>
<dbReference type="SUPFAM" id="SSF53649">
    <property type="entry name" value="Alkaline phosphatase-like"/>
    <property type="match status" value="1"/>
</dbReference>
<accession>A0ABW1IY07</accession>
<comment type="caution">
    <text evidence="4">The sequence shown here is derived from an EMBL/GenBank/DDBJ whole genome shotgun (WGS) entry which is preliminary data.</text>
</comment>
<protein>
    <submittedName>
        <fullName evidence="4">BREX-2 system phosphatase PglZ</fullName>
    </submittedName>
</protein>
<evidence type="ECO:0000256" key="1">
    <source>
        <dbReference type="SAM" id="MobiDB-lite"/>
    </source>
</evidence>
<dbReference type="Pfam" id="PF25863">
    <property type="entry name" value="PglZ_C"/>
    <property type="match status" value="1"/>
</dbReference>
<dbReference type="InterPro" id="IPR058882">
    <property type="entry name" value="PglZ_C"/>
</dbReference>
<name>A0ABW1IY07_9PSEU</name>
<feature type="domain" description="Alkaline phosphatase-like protein PglZ second" evidence="2">
    <location>
        <begin position="173"/>
        <end position="322"/>
    </location>
</feature>
<gene>
    <name evidence="4" type="primary">pglZ</name>
    <name evidence="4" type="ORF">ACFQE5_02615</name>
</gene>